<dbReference type="Proteomes" id="UP000297245">
    <property type="component" value="Unassembled WGS sequence"/>
</dbReference>
<dbReference type="SUPFAM" id="SSF56281">
    <property type="entry name" value="Metallo-hydrolase/oxidoreductase"/>
    <property type="match status" value="1"/>
</dbReference>
<sequence length="371" mass="41038">MSNPFLDLLVVGSGGGPDETNLSAYLIKPCNASWEAGILALEAGSGQGALNQLLLRNPDLFSTSNTTPPVRHSASEIYSFVRAFLLSHAHLDHLQSLVISAGSLSGPRKRLYALKGVLEDAETVFGNRLWPNLASWDETDEDYKYLYAPLYNNGKYQELESFPQVSVKVVPVNHGYYETSGQYDSSAFFIRDNNAGKEFLFFGDVEPDSLSASPRTIDVWRLAAPKIPDQLNAIFIECSWPSSREDDMLHGHLKPEHLRDELLVLAKQVYVSRNPSAVAGTSRTSGPRTRPNRKKQKLNPEPTATPTLEPEALHGILDGLRVYVMHCKEQLDGRPGQPMKDLIVGQVRALVDAEKLGVEVFSVDQGMHIKI</sequence>
<dbReference type="Gene3D" id="3.60.15.10">
    <property type="entry name" value="Ribonuclease Z/Hydroxyacylglutathione hydrolase-like"/>
    <property type="match status" value="1"/>
</dbReference>
<evidence type="ECO:0000256" key="1">
    <source>
        <dbReference type="SAM" id="MobiDB-lite"/>
    </source>
</evidence>
<keyword evidence="3" id="KW-1185">Reference proteome</keyword>
<evidence type="ECO:0000313" key="3">
    <source>
        <dbReference type="Proteomes" id="UP000297245"/>
    </source>
</evidence>
<organism evidence="2 3">
    <name type="scientific">Dendrothele bispora (strain CBS 962.96)</name>
    <dbReference type="NCBI Taxonomy" id="1314807"/>
    <lineage>
        <taxon>Eukaryota</taxon>
        <taxon>Fungi</taxon>
        <taxon>Dikarya</taxon>
        <taxon>Basidiomycota</taxon>
        <taxon>Agaricomycotina</taxon>
        <taxon>Agaricomycetes</taxon>
        <taxon>Agaricomycetidae</taxon>
        <taxon>Agaricales</taxon>
        <taxon>Agaricales incertae sedis</taxon>
        <taxon>Dendrothele</taxon>
    </lineage>
</organism>
<dbReference type="AlphaFoldDB" id="A0A4S8MXC9"/>
<protein>
    <recommendedName>
        <fullName evidence="4">Cyclic-AMP phosphodiesterase</fullName>
    </recommendedName>
</protein>
<feature type="compositionally biased region" description="Polar residues" evidence="1">
    <location>
        <begin position="276"/>
        <end position="287"/>
    </location>
</feature>
<dbReference type="PANTHER" id="PTHR28283">
    <property type="entry name" value="3',5'-CYCLIC-NUCLEOTIDE PHOSPHODIESTERASE 1"/>
    <property type="match status" value="1"/>
</dbReference>
<dbReference type="PRINTS" id="PR00388">
    <property type="entry name" value="PDIESTERASE2"/>
</dbReference>
<proteinExistence type="predicted"/>
<dbReference type="GO" id="GO:0047555">
    <property type="term" value="F:3',5'-cyclic-GMP phosphodiesterase activity"/>
    <property type="evidence" value="ECO:0007669"/>
    <property type="project" value="TreeGrafter"/>
</dbReference>
<accession>A0A4S8MXC9</accession>
<dbReference type="GO" id="GO:0004115">
    <property type="term" value="F:3',5'-cyclic-AMP phosphodiesterase activity"/>
    <property type="evidence" value="ECO:0007669"/>
    <property type="project" value="InterPro"/>
</dbReference>
<dbReference type="CDD" id="cd07735">
    <property type="entry name" value="class_II_PDE_MBL-fold"/>
    <property type="match status" value="1"/>
</dbReference>
<gene>
    <name evidence="2" type="ORF">K435DRAFT_959492</name>
</gene>
<name>A0A4S8MXC9_DENBC</name>
<evidence type="ECO:0008006" key="4">
    <source>
        <dbReference type="Google" id="ProtNLM"/>
    </source>
</evidence>
<dbReference type="Pfam" id="PF02112">
    <property type="entry name" value="PDEase_II"/>
    <property type="match status" value="1"/>
</dbReference>
<reference evidence="2 3" key="1">
    <citation type="journal article" date="2019" name="Nat. Ecol. Evol.">
        <title>Megaphylogeny resolves global patterns of mushroom evolution.</title>
        <authorList>
            <person name="Varga T."/>
            <person name="Krizsan K."/>
            <person name="Foldi C."/>
            <person name="Dima B."/>
            <person name="Sanchez-Garcia M."/>
            <person name="Sanchez-Ramirez S."/>
            <person name="Szollosi G.J."/>
            <person name="Szarkandi J.G."/>
            <person name="Papp V."/>
            <person name="Albert L."/>
            <person name="Andreopoulos W."/>
            <person name="Angelini C."/>
            <person name="Antonin V."/>
            <person name="Barry K.W."/>
            <person name="Bougher N.L."/>
            <person name="Buchanan P."/>
            <person name="Buyck B."/>
            <person name="Bense V."/>
            <person name="Catcheside P."/>
            <person name="Chovatia M."/>
            <person name="Cooper J."/>
            <person name="Damon W."/>
            <person name="Desjardin D."/>
            <person name="Finy P."/>
            <person name="Geml J."/>
            <person name="Haridas S."/>
            <person name="Hughes K."/>
            <person name="Justo A."/>
            <person name="Karasinski D."/>
            <person name="Kautmanova I."/>
            <person name="Kiss B."/>
            <person name="Kocsube S."/>
            <person name="Kotiranta H."/>
            <person name="LaButti K.M."/>
            <person name="Lechner B.E."/>
            <person name="Liimatainen K."/>
            <person name="Lipzen A."/>
            <person name="Lukacs Z."/>
            <person name="Mihaltcheva S."/>
            <person name="Morgado L.N."/>
            <person name="Niskanen T."/>
            <person name="Noordeloos M.E."/>
            <person name="Ohm R.A."/>
            <person name="Ortiz-Santana B."/>
            <person name="Ovrebo C."/>
            <person name="Racz N."/>
            <person name="Riley R."/>
            <person name="Savchenko A."/>
            <person name="Shiryaev A."/>
            <person name="Soop K."/>
            <person name="Spirin V."/>
            <person name="Szebenyi C."/>
            <person name="Tomsovsky M."/>
            <person name="Tulloss R.E."/>
            <person name="Uehling J."/>
            <person name="Grigoriev I.V."/>
            <person name="Vagvolgyi C."/>
            <person name="Papp T."/>
            <person name="Martin F.M."/>
            <person name="Miettinen O."/>
            <person name="Hibbett D.S."/>
            <person name="Nagy L.G."/>
        </authorList>
    </citation>
    <scope>NUCLEOTIDE SEQUENCE [LARGE SCALE GENOMIC DNA]</scope>
    <source>
        <strain evidence="2 3">CBS 962.96</strain>
    </source>
</reference>
<dbReference type="InterPro" id="IPR036866">
    <property type="entry name" value="RibonucZ/Hydroxyglut_hydro"/>
</dbReference>
<dbReference type="EMBL" id="ML179036">
    <property type="protein sequence ID" value="THV08037.1"/>
    <property type="molecule type" value="Genomic_DNA"/>
</dbReference>
<dbReference type="GO" id="GO:1902660">
    <property type="term" value="P:negative regulation of glucose mediated signaling pathway"/>
    <property type="evidence" value="ECO:0007669"/>
    <property type="project" value="TreeGrafter"/>
</dbReference>
<dbReference type="PANTHER" id="PTHR28283:SF1">
    <property type="entry name" value="3',5'-CYCLIC-NUCLEOTIDE PHOSPHODIESTERASE 1"/>
    <property type="match status" value="1"/>
</dbReference>
<dbReference type="GO" id="GO:0006198">
    <property type="term" value="P:cAMP catabolic process"/>
    <property type="evidence" value="ECO:0007669"/>
    <property type="project" value="InterPro"/>
</dbReference>
<dbReference type="OrthoDB" id="258495at2759"/>
<evidence type="ECO:0000313" key="2">
    <source>
        <dbReference type="EMBL" id="THV08037.1"/>
    </source>
</evidence>
<feature type="region of interest" description="Disordered" evidence="1">
    <location>
        <begin position="276"/>
        <end position="308"/>
    </location>
</feature>
<dbReference type="InterPro" id="IPR000396">
    <property type="entry name" value="Pdiesterase2"/>
</dbReference>